<gene>
    <name evidence="3" type="ORF">F8388_003370</name>
</gene>
<organism evidence="3 4">
    <name type="scientific">Cannabis sativa</name>
    <name type="common">Hemp</name>
    <name type="synonym">Marijuana</name>
    <dbReference type="NCBI Taxonomy" id="3483"/>
    <lineage>
        <taxon>Eukaryota</taxon>
        <taxon>Viridiplantae</taxon>
        <taxon>Streptophyta</taxon>
        <taxon>Embryophyta</taxon>
        <taxon>Tracheophyta</taxon>
        <taxon>Spermatophyta</taxon>
        <taxon>Magnoliopsida</taxon>
        <taxon>eudicotyledons</taxon>
        <taxon>Gunneridae</taxon>
        <taxon>Pentapetalae</taxon>
        <taxon>rosids</taxon>
        <taxon>fabids</taxon>
        <taxon>Rosales</taxon>
        <taxon>Cannabaceae</taxon>
        <taxon>Cannabis</taxon>
    </lineage>
</organism>
<reference evidence="3 4" key="1">
    <citation type="journal article" date="2020" name="bioRxiv">
        <title>Sequence and annotation of 42 cannabis genomes reveals extensive copy number variation in cannabinoid synthesis and pathogen resistance genes.</title>
        <authorList>
            <person name="Mckernan K.J."/>
            <person name="Helbert Y."/>
            <person name="Kane L.T."/>
            <person name="Ebling H."/>
            <person name="Zhang L."/>
            <person name="Liu B."/>
            <person name="Eaton Z."/>
            <person name="Mclaughlin S."/>
            <person name="Kingan S."/>
            <person name="Baybayan P."/>
            <person name="Concepcion G."/>
            <person name="Jordan M."/>
            <person name="Riva A."/>
            <person name="Barbazuk W."/>
            <person name="Harkins T."/>
        </authorList>
    </citation>
    <scope>NUCLEOTIDE SEQUENCE [LARGE SCALE GENOMIC DNA]</scope>
    <source>
        <strain evidence="4">cv. Jamaican Lion 4</strain>
        <tissue evidence="3">Leaf</tissue>
    </source>
</reference>
<evidence type="ECO:0000256" key="1">
    <source>
        <dbReference type="SAM" id="MobiDB-lite"/>
    </source>
</evidence>
<protein>
    <recommendedName>
        <fullName evidence="2">Reverse transcriptase zinc-binding domain-containing protein</fullName>
    </recommendedName>
</protein>
<evidence type="ECO:0000259" key="2">
    <source>
        <dbReference type="Pfam" id="PF13966"/>
    </source>
</evidence>
<proteinExistence type="predicted"/>
<evidence type="ECO:0000313" key="4">
    <source>
        <dbReference type="Proteomes" id="UP000525078"/>
    </source>
</evidence>
<dbReference type="InterPro" id="IPR026960">
    <property type="entry name" value="RVT-Znf"/>
</dbReference>
<feature type="domain" description="Reverse transcriptase zinc-binding" evidence="2">
    <location>
        <begin position="280"/>
        <end position="372"/>
    </location>
</feature>
<evidence type="ECO:0000313" key="3">
    <source>
        <dbReference type="EMBL" id="KAF4368669.1"/>
    </source>
</evidence>
<sequence length="462" mass="51914">MDNLLHDMNHTLILTESEKEVYTLPDGLHNGSSSQSSHVLYARVVSSRDFNRKTFRIKMSSFWKGQESATSAHSPSHSHVSTSSFPSNPIPPSTASCFNSSDDVPVIPFPAYLPITPMIATYPPNTLPVQSASRTPFAPVTSPILPPNHSTIVSTNPSATLLSSSHNLKGKAVLISKDECENINPNKQFKRQMDSESLRNVLKRCRSNAIQIQSDSSAPSGTDSSLLVADLIDQHRQWDLTAVSSNFGQAEIDRILSIPLSIFPSEDALIWNGTTSGNYMVKSGYYFATSLAEHQDAGSTYVYENWWSKFWKLKLPSKLRIFVWKVFHNAIPVAAELHRKHIANTPYCPLCKQQQETIPHALFLCTRAKEVWRLSSIKLNFKLAATSSAEEFLFYASDNTSTSDFEQFLTICWSIWYERNAEFHDKSPKQPAAVLTFATDYLGKYQSAQAHFDWFNSENVWD</sequence>
<name>A0A7J6FFK9_CANSA</name>
<dbReference type="Proteomes" id="UP000525078">
    <property type="component" value="Unassembled WGS sequence"/>
</dbReference>
<comment type="caution">
    <text evidence="3">The sequence shown here is derived from an EMBL/GenBank/DDBJ whole genome shotgun (WGS) entry which is preliminary data.</text>
</comment>
<accession>A0A7J6FFK9</accession>
<dbReference type="EMBL" id="JAATIP010000133">
    <property type="protein sequence ID" value="KAF4368669.1"/>
    <property type="molecule type" value="Genomic_DNA"/>
</dbReference>
<dbReference type="AlphaFoldDB" id="A0A7J6FFK9"/>
<dbReference type="Pfam" id="PF13966">
    <property type="entry name" value="zf-RVT"/>
    <property type="match status" value="1"/>
</dbReference>
<feature type="region of interest" description="Disordered" evidence="1">
    <location>
        <begin position="68"/>
        <end position="87"/>
    </location>
</feature>